<dbReference type="SUPFAM" id="SSF69635">
    <property type="entry name" value="Type III secretory system chaperone-like"/>
    <property type="match status" value="1"/>
</dbReference>
<sequence length="454" mass="52422">MKQTLTFNLSTIASTESKIKVDYFDTSVEAFDNGEYLQSFYALLDYVNDEFREKYGNAKGTEFNIPHGSIVVNIKIEDDRLLIHAPFLSLPEKNRIPLLRQVAGLNFNAMDLAQVELKKDRLAFEYTCPLALANPYKIYYILQEICNTGDKYDDEFETKFGAQRIYEPKVTPFDDETLNMVYEVVQLSCKECMDAVKDFEADRKYGFAWNVLDTTILKILYYAHPQGQLLNDLNKAVSEMDREDIPLPEVVNYGKSVIARLQGMTKEQWAEDLYYVETFISDKRRSNLKNIQENFENSYNRATQAFETGDYMTCCLMIVYKFYEMYYYNNVQDDVNAVVVRALEKASAKPWDEAAPILHAAMDNIMEGELEPDDDDDEEDEFDMSQMMQGMQQMMQQGMQQAAQAMQQGGGMMEYMQKVQELQQKLAAGQVSMEDYMLKVQQLAATYMGNGQQQ</sequence>
<dbReference type="RefSeq" id="WP_118261111.1">
    <property type="nucleotide sequence ID" value="NZ_CABJDM010000015.1"/>
</dbReference>
<dbReference type="Gene3D" id="3.30.1460.10">
    <property type="match status" value="1"/>
</dbReference>
<accession>A0A415QGA3</accession>
<comment type="caution">
    <text evidence="2">The sequence shown here is derived from an EMBL/GenBank/DDBJ whole genome shotgun (WGS) entry which is preliminary data.</text>
</comment>
<dbReference type="AlphaFoldDB" id="A0A415QGA3"/>
<proteinExistence type="predicted"/>
<evidence type="ECO:0000313" key="3">
    <source>
        <dbReference type="Proteomes" id="UP000283589"/>
    </source>
</evidence>
<dbReference type="EMBL" id="QRZA01000024">
    <property type="protein sequence ID" value="RGV32066.1"/>
    <property type="molecule type" value="Genomic_DNA"/>
</dbReference>
<protein>
    <recommendedName>
        <fullName evidence="5">DUF4175 domain-containing protein</fullName>
    </recommendedName>
</protein>
<organism evidence="2 4">
    <name type="scientific">Butyricimonas virosa</name>
    <dbReference type="NCBI Taxonomy" id="544645"/>
    <lineage>
        <taxon>Bacteria</taxon>
        <taxon>Pseudomonadati</taxon>
        <taxon>Bacteroidota</taxon>
        <taxon>Bacteroidia</taxon>
        <taxon>Bacteroidales</taxon>
        <taxon>Odoribacteraceae</taxon>
        <taxon>Butyricimonas</taxon>
    </lineage>
</organism>
<name>A0A415QGA3_9BACT</name>
<evidence type="ECO:0000313" key="2">
    <source>
        <dbReference type="EMBL" id="RHM41981.1"/>
    </source>
</evidence>
<dbReference type="EMBL" id="QRPV01000015">
    <property type="protein sequence ID" value="RHM41981.1"/>
    <property type="molecule type" value="Genomic_DNA"/>
</dbReference>
<dbReference type="Proteomes" id="UP000283589">
    <property type="component" value="Unassembled WGS sequence"/>
</dbReference>
<dbReference type="Proteomes" id="UP000286038">
    <property type="component" value="Unassembled WGS sequence"/>
</dbReference>
<evidence type="ECO:0000313" key="1">
    <source>
        <dbReference type="EMBL" id="RGV32066.1"/>
    </source>
</evidence>
<evidence type="ECO:0000313" key="4">
    <source>
        <dbReference type="Proteomes" id="UP000286038"/>
    </source>
</evidence>
<reference evidence="3 4" key="1">
    <citation type="submission" date="2018-08" db="EMBL/GenBank/DDBJ databases">
        <title>A genome reference for cultivated species of the human gut microbiota.</title>
        <authorList>
            <person name="Zou Y."/>
            <person name="Xue W."/>
            <person name="Luo G."/>
        </authorList>
    </citation>
    <scope>NUCLEOTIDE SEQUENCE [LARGE SCALE GENOMIC DNA]</scope>
    <source>
        <strain evidence="1 3">AF14-49</strain>
        <strain evidence="2 4">AF34-33</strain>
    </source>
</reference>
<evidence type="ECO:0008006" key="5">
    <source>
        <dbReference type="Google" id="ProtNLM"/>
    </source>
</evidence>
<dbReference type="STRING" id="1121130.GCA_000519105_02731"/>
<gene>
    <name evidence="1" type="ORF">DWW18_15165</name>
    <name evidence="2" type="ORF">DWZ68_12040</name>
</gene>